<evidence type="ECO:0000259" key="1">
    <source>
        <dbReference type="PROSITE" id="PS51020"/>
    </source>
</evidence>
<dbReference type="Proteomes" id="UP000215335">
    <property type="component" value="Unassembled WGS sequence"/>
</dbReference>
<accession>A0A232EPS3</accession>
<dbReference type="InterPro" id="IPR009465">
    <property type="entry name" value="Spondin_N"/>
</dbReference>
<keyword evidence="3" id="KW-1185">Reference proteome</keyword>
<dbReference type="Pfam" id="PF06468">
    <property type="entry name" value="Spond_N"/>
    <property type="match status" value="1"/>
</dbReference>
<gene>
    <name evidence="2" type="ORF">TSAR_016146</name>
</gene>
<reference evidence="2 3" key="1">
    <citation type="journal article" date="2017" name="Curr. Biol.">
        <title>The Evolution of Venom by Co-option of Single-Copy Genes.</title>
        <authorList>
            <person name="Martinson E.O."/>
            <person name="Mrinalini"/>
            <person name="Kelkar Y.D."/>
            <person name="Chang C.H."/>
            <person name="Werren J.H."/>
        </authorList>
    </citation>
    <scope>NUCLEOTIDE SEQUENCE [LARGE SCALE GENOMIC DNA]</scope>
    <source>
        <strain evidence="2 3">Alberta</strain>
        <tissue evidence="2">Whole body</tissue>
    </source>
</reference>
<dbReference type="AlphaFoldDB" id="A0A232EPS3"/>
<protein>
    <recommendedName>
        <fullName evidence="1">Spondin domain-containing protein</fullName>
    </recommendedName>
</protein>
<name>A0A232EPS3_9HYME</name>
<evidence type="ECO:0000313" key="2">
    <source>
        <dbReference type="EMBL" id="OXU20306.1"/>
    </source>
</evidence>
<proteinExistence type="predicted"/>
<dbReference type="EMBL" id="NNAY01002919">
    <property type="protein sequence ID" value="OXU20306.1"/>
    <property type="molecule type" value="Genomic_DNA"/>
</dbReference>
<dbReference type="Gene3D" id="2.60.40.2130">
    <property type="entry name" value="F-spondin domain"/>
    <property type="match status" value="1"/>
</dbReference>
<dbReference type="OrthoDB" id="6090599at2759"/>
<organism evidence="2 3">
    <name type="scientific">Trichomalopsis sarcophagae</name>
    <dbReference type="NCBI Taxonomy" id="543379"/>
    <lineage>
        <taxon>Eukaryota</taxon>
        <taxon>Metazoa</taxon>
        <taxon>Ecdysozoa</taxon>
        <taxon>Arthropoda</taxon>
        <taxon>Hexapoda</taxon>
        <taxon>Insecta</taxon>
        <taxon>Pterygota</taxon>
        <taxon>Neoptera</taxon>
        <taxon>Endopterygota</taxon>
        <taxon>Hymenoptera</taxon>
        <taxon>Apocrita</taxon>
        <taxon>Proctotrupomorpha</taxon>
        <taxon>Chalcidoidea</taxon>
        <taxon>Pteromalidae</taxon>
        <taxon>Pteromalinae</taxon>
        <taxon>Trichomalopsis</taxon>
    </lineage>
</organism>
<feature type="domain" description="Spondin" evidence="1">
    <location>
        <begin position="90"/>
        <end position="132"/>
    </location>
</feature>
<comment type="caution">
    <text evidence="2">The sequence shown here is derived from an EMBL/GenBank/DDBJ whole genome shotgun (WGS) entry which is preliminary data.</text>
</comment>
<feature type="non-terminal residue" evidence="2">
    <location>
        <position position="132"/>
    </location>
</feature>
<evidence type="ECO:0000313" key="3">
    <source>
        <dbReference type="Proteomes" id="UP000215335"/>
    </source>
</evidence>
<dbReference type="InterPro" id="IPR038678">
    <property type="entry name" value="Spondin_N_sf"/>
</dbReference>
<dbReference type="PROSITE" id="PS51020">
    <property type="entry name" value="SPONDIN"/>
    <property type="match status" value="1"/>
</dbReference>
<dbReference type="STRING" id="543379.A0A232EPS3"/>
<sequence length="132" mass="15215">MLFEQFDQVCDEIVILELSEENSIKKLTILNAYHQTVGKAHTHLAEIDLRQAGMPGETRLRHLLLLGILLCFSEFTGSARAQCGPAAAEQSRLERQNKLAMYKVTLKTYWSRARFPRHYPEWRPQAQFGKLV</sequence>